<evidence type="ECO:0000256" key="2">
    <source>
        <dbReference type="ARBA" id="ARBA00022525"/>
    </source>
</evidence>
<sequence>MVINHQGIQAQRLHSMLTTRLSSSISLYKQGDQDADVWQALKGEKDDFLIYDRCGRLTYHITLPYSIIGQGHVENAIKDTYCKRICGDCSHEVCDAHIHHSRSVDVPAECTRPVVARPDAAGVGTAVREEGVAHGDGHGRGHHGQGHHHGDQQVVAHAGHDHGHRHHHGGQQVAGQAQQGGVDDGGSLLHSGGQQAADLSLVPQEPQAVLVMQRP</sequence>
<keyword evidence="9" id="KW-1185">Reference proteome</keyword>
<feature type="compositionally biased region" description="Low complexity" evidence="6">
    <location>
        <begin position="170"/>
        <end position="181"/>
    </location>
</feature>
<feature type="region of interest" description="Disordered" evidence="6">
    <location>
        <begin position="131"/>
        <end position="150"/>
    </location>
</feature>
<dbReference type="AlphaFoldDB" id="A0A8C4YZF4"/>
<evidence type="ECO:0000256" key="6">
    <source>
        <dbReference type="SAM" id="MobiDB-lite"/>
    </source>
</evidence>
<keyword evidence="5" id="KW-0325">Glycoprotein</keyword>
<feature type="region of interest" description="Disordered" evidence="6">
    <location>
        <begin position="158"/>
        <end position="201"/>
    </location>
</feature>
<dbReference type="PANTHER" id="PTHR10105:SF3">
    <property type="entry name" value="SELENOPROTEIN P"/>
    <property type="match status" value="1"/>
</dbReference>
<evidence type="ECO:0000256" key="5">
    <source>
        <dbReference type="ARBA" id="ARBA00023180"/>
    </source>
</evidence>
<evidence type="ECO:0000313" key="8">
    <source>
        <dbReference type="Ensembl" id="ENSGMOP00000003719.2"/>
    </source>
</evidence>
<comment type="subcellular location">
    <subcellularLocation>
        <location evidence="1">Secreted</location>
    </subcellularLocation>
</comment>
<feature type="domain" description="Selenoprotein P N-terminal" evidence="7">
    <location>
        <begin position="1"/>
        <end position="167"/>
    </location>
</feature>
<dbReference type="PANTHER" id="PTHR10105">
    <property type="entry name" value="SELENOPROTEIN P"/>
    <property type="match status" value="1"/>
</dbReference>
<evidence type="ECO:0000256" key="3">
    <source>
        <dbReference type="ARBA" id="ARBA00022729"/>
    </source>
</evidence>
<keyword evidence="3" id="KW-0732">Signal</keyword>
<dbReference type="Pfam" id="PF04592">
    <property type="entry name" value="SelP_N"/>
    <property type="match status" value="1"/>
</dbReference>
<keyword evidence="2" id="KW-0964">Secreted</keyword>
<dbReference type="OMA" id="CSHETAE"/>
<evidence type="ECO:0000256" key="4">
    <source>
        <dbReference type="ARBA" id="ARBA00022933"/>
    </source>
</evidence>
<evidence type="ECO:0000259" key="7">
    <source>
        <dbReference type="Pfam" id="PF04592"/>
    </source>
</evidence>
<dbReference type="Proteomes" id="UP000694546">
    <property type="component" value="Chromosome 6"/>
</dbReference>
<protein>
    <recommendedName>
        <fullName evidence="7">Selenoprotein P N-terminal domain-containing protein</fullName>
    </recommendedName>
</protein>
<name>A0A8C4YZF4_GADMO</name>
<reference evidence="8" key="1">
    <citation type="submission" date="2025-08" db="UniProtKB">
        <authorList>
            <consortium name="Ensembl"/>
        </authorList>
    </citation>
    <scope>IDENTIFICATION</scope>
</reference>
<dbReference type="Ensembl" id="ENSGMOT00000003830.2">
    <property type="protein sequence ID" value="ENSGMOP00000003719.2"/>
    <property type="gene ID" value="ENSGMOG00000003520.2"/>
</dbReference>
<organism evidence="8 9">
    <name type="scientific">Gadus morhua</name>
    <name type="common">Atlantic cod</name>
    <dbReference type="NCBI Taxonomy" id="8049"/>
    <lineage>
        <taxon>Eukaryota</taxon>
        <taxon>Metazoa</taxon>
        <taxon>Chordata</taxon>
        <taxon>Craniata</taxon>
        <taxon>Vertebrata</taxon>
        <taxon>Euteleostomi</taxon>
        <taxon>Actinopterygii</taxon>
        <taxon>Neopterygii</taxon>
        <taxon>Teleostei</taxon>
        <taxon>Neoteleostei</taxon>
        <taxon>Acanthomorphata</taxon>
        <taxon>Zeiogadaria</taxon>
        <taxon>Gadariae</taxon>
        <taxon>Gadiformes</taxon>
        <taxon>Gadoidei</taxon>
        <taxon>Gadidae</taxon>
        <taxon>Gadus</taxon>
    </lineage>
</organism>
<dbReference type="InterPro" id="IPR007671">
    <property type="entry name" value="Selenoprotein-P_N"/>
</dbReference>
<dbReference type="GO" id="GO:0005576">
    <property type="term" value="C:extracellular region"/>
    <property type="evidence" value="ECO:0007669"/>
    <property type="project" value="UniProtKB-SubCell"/>
</dbReference>
<accession>A0A8C4YZF4</accession>
<evidence type="ECO:0000256" key="1">
    <source>
        <dbReference type="ARBA" id="ARBA00004613"/>
    </source>
</evidence>
<keyword evidence="4" id="KW-0712">Selenocysteine</keyword>
<proteinExistence type="predicted"/>
<dbReference type="GeneTree" id="ENSGT00510000049326"/>
<dbReference type="GO" id="GO:0001887">
    <property type="term" value="P:selenium compound metabolic process"/>
    <property type="evidence" value="ECO:0007669"/>
    <property type="project" value="TreeGrafter"/>
</dbReference>
<evidence type="ECO:0000313" key="9">
    <source>
        <dbReference type="Proteomes" id="UP000694546"/>
    </source>
</evidence>
<dbReference type="InterPro" id="IPR037941">
    <property type="entry name" value="SeP"/>
</dbReference>
<dbReference type="GO" id="GO:0008430">
    <property type="term" value="F:selenium binding"/>
    <property type="evidence" value="ECO:0007669"/>
    <property type="project" value="InterPro"/>
</dbReference>
<reference evidence="8" key="2">
    <citation type="submission" date="2025-09" db="UniProtKB">
        <authorList>
            <consortium name="Ensembl"/>
        </authorList>
    </citation>
    <scope>IDENTIFICATION</scope>
</reference>